<sequence length="68" mass="7433">MKMEEYFKSAILNSGISFSCVVSLFDVIDNASYNEFHSTNMSDTPSLNGHLDEDGATAITHFALNNLG</sequence>
<gene>
    <name evidence="1" type="ORF">OHAE_2243</name>
</gene>
<dbReference type="EMBL" id="OOFM01000005">
    <property type="protein sequence ID" value="SPL66376.1"/>
    <property type="molecule type" value="Genomic_DNA"/>
</dbReference>
<organism evidence="1 2">
    <name type="scientific">Ochrobactrum soli</name>
    <dbReference type="NCBI Taxonomy" id="2448455"/>
    <lineage>
        <taxon>Bacteria</taxon>
        <taxon>Pseudomonadati</taxon>
        <taxon>Pseudomonadota</taxon>
        <taxon>Alphaproteobacteria</taxon>
        <taxon>Hyphomicrobiales</taxon>
        <taxon>Brucellaceae</taxon>
        <taxon>Brucella/Ochrobactrum group</taxon>
        <taxon>Ochrobactrum</taxon>
    </lineage>
</organism>
<dbReference type="Proteomes" id="UP000246073">
    <property type="component" value="Unassembled WGS sequence"/>
</dbReference>
<name>A0A2P9HQG0_9HYPH</name>
<evidence type="ECO:0000313" key="1">
    <source>
        <dbReference type="EMBL" id="SPL66376.1"/>
    </source>
</evidence>
<dbReference type="AlphaFoldDB" id="A0A2P9HQG0"/>
<dbReference type="PROSITE" id="PS51257">
    <property type="entry name" value="PROKAR_LIPOPROTEIN"/>
    <property type="match status" value="1"/>
</dbReference>
<accession>A0A2P9HQG0</accession>
<protein>
    <submittedName>
        <fullName evidence="1">Uncharacterized protein</fullName>
    </submittedName>
</protein>
<evidence type="ECO:0000313" key="2">
    <source>
        <dbReference type="Proteomes" id="UP000246073"/>
    </source>
</evidence>
<proteinExistence type="predicted"/>
<reference evidence="2" key="1">
    <citation type="submission" date="2017-12" db="EMBL/GenBank/DDBJ databases">
        <authorList>
            <person name="Diaz M."/>
        </authorList>
    </citation>
    <scope>NUCLEOTIDE SEQUENCE [LARGE SCALE GENOMIC DNA]</scope>
    <source>
        <strain evidence="2">FI11154</strain>
    </source>
</reference>